<dbReference type="Proteomes" id="UP000653305">
    <property type="component" value="Unassembled WGS sequence"/>
</dbReference>
<organism evidence="3 4">
    <name type="scientific">Phtheirospermum japonicum</name>
    <dbReference type="NCBI Taxonomy" id="374723"/>
    <lineage>
        <taxon>Eukaryota</taxon>
        <taxon>Viridiplantae</taxon>
        <taxon>Streptophyta</taxon>
        <taxon>Embryophyta</taxon>
        <taxon>Tracheophyta</taxon>
        <taxon>Spermatophyta</taxon>
        <taxon>Magnoliopsida</taxon>
        <taxon>eudicotyledons</taxon>
        <taxon>Gunneridae</taxon>
        <taxon>Pentapetalae</taxon>
        <taxon>asterids</taxon>
        <taxon>lamiids</taxon>
        <taxon>Lamiales</taxon>
        <taxon>Orobanchaceae</taxon>
        <taxon>Orobanchaceae incertae sedis</taxon>
        <taxon>Phtheirospermum</taxon>
    </lineage>
</organism>
<comment type="caution">
    <text evidence="3">The sequence shown here is derived from an EMBL/GenBank/DDBJ whole genome shotgun (WGS) entry which is preliminary data.</text>
</comment>
<protein>
    <recommendedName>
        <fullName evidence="2">DUF4378 domain-containing protein</fullName>
    </recommendedName>
</protein>
<proteinExistence type="predicted"/>
<dbReference type="OrthoDB" id="1925259at2759"/>
<feature type="region of interest" description="Disordered" evidence="1">
    <location>
        <begin position="1"/>
        <end position="30"/>
    </location>
</feature>
<evidence type="ECO:0000313" key="3">
    <source>
        <dbReference type="EMBL" id="GFQ00927.1"/>
    </source>
</evidence>
<feature type="compositionally biased region" description="Polar residues" evidence="1">
    <location>
        <begin position="357"/>
        <end position="384"/>
    </location>
</feature>
<gene>
    <name evidence="3" type="ORF">PHJA_002236600</name>
</gene>
<accession>A0A830CNN1</accession>
<keyword evidence="4" id="KW-1185">Reference proteome</keyword>
<evidence type="ECO:0000256" key="1">
    <source>
        <dbReference type="SAM" id="MobiDB-lite"/>
    </source>
</evidence>
<dbReference type="InterPro" id="IPR025486">
    <property type="entry name" value="DUF4378"/>
</dbReference>
<dbReference type="PANTHER" id="PTHR46836:SF8">
    <property type="entry name" value="AFADIN"/>
    <property type="match status" value="1"/>
</dbReference>
<feature type="domain" description="DUF4378" evidence="2">
    <location>
        <begin position="473"/>
        <end position="622"/>
    </location>
</feature>
<feature type="region of interest" description="Disordered" evidence="1">
    <location>
        <begin position="353"/>
        <end position="465"/>
    </location>
</feature>
<evidence type="ECO:0000259" key="2">
    <source>
        <dbReference type="Pfam" id="PF14309"/>
    </source>
</evidence>
<sequence length="760" mass="86761">MERARRRNSKSASGVGGVHQIQKHKAASRLYSDSRSYFDGSTGNDMFMLDLGQSSDGRATGRLIKKLLRDKMLKQTESRRRSPSGISGLMVLEGHVRKQQKTISDSYEFDDASDEENRHCLSRWRARSMLAKANLLHNHSCPDGTHTSFSRRAHNSHKSSKALSEVKNKLPVRIVVLKPNNHGNKHNSGSSRYLSHRRKENTSVSAYDVRFFKSSSEEARLIAREITRRMRGDFDETLDTKYSSFGRYAGGESSYDASESDFDSDPDMFNLFSKKRPAESWKITHRYDRKASLRYGRSNFAKKCQSRKEILSSHDSKSRSKKPFPCQHICNDEKIYSSLEAYSEIQMEENVKDLSEKQFTLSEPRSETSSSDPSMSHRNQSSAIDNDEAAARDQEDFSLQELYKRPPGSSPLQYVAAEPASSESSKETDHASPVSVLESPFIEDASSCSESSEKDGTEQNEGNYTLGAEGWESSYALDVLIHSGLLQLSLDTFTTKWYSPDCPLDPVLFDDLEMKYDNKTRGLRSERRLEFDRQNSALLEIFQKHVDLRPWVRPKLADSYYPTWRRERVGDALEKLIKQKYADVQEQEKMLDVEMQWLGYEGEIDAIGNVIVKLLIHDMIWELSWITPDNSIYPVKSTVWFPRLKPVMRNLGPAISHERRIDRTLIPLRGRDLLGSEMPQDFRFHISPATGLLLAFRPFFAFPGRVQSFRSSPIDDRSAFQGRNLNLFSSSTVVPMDCADLDIVMVVIVEEVTELIKLFG</sequence>
<name>A0A830CNN1_9LAMI</name>
<dbReference type="EMBL" id="BMAC01000648">
    <property type="protein sequence ID" value="GFQ00927.1"/>
    <property type="molecule type" value="Genomic_DNA"/>
</dbReference>
<dbReference type="Pfam" id="PF14309">
    <property type="entry name" value="DUF4378"/>
    <property type="match status" value="1"/>
</dbReference>
<dbReference type="AlphaFoldDB" id="A0A830CNN1"/>
<reference evidence="3" key="1">
    <citation type="submission" date="2020-07" db="EMBL/GenBank/DDBJ databases">
        <title>Ethylene signaling mediates host invasion by parasitic plants.</title>
        <authorList>
            <person name="Yoshida S."/>
        </authorList>
    </citation>
    <scope>NUCLEOTIDE SEQUENCE</scope>
    <source>
        <strain evidence="3">Okayama</strain>
    </source>
</reference>
<dbReference type="PANTHER" id="PTHR46836">
    <property type="entry name" value="AFADIN"/>
    <property type="match status" value="1"/>
</dbReference>
<evidence type="ECO:0000313" key="4">
    <source>
        <dbReference type="Proteomes" id="UP000653305"/>
    </source>
</evidence>